<dbReference type="EnsemblPlants" id="TuG1812G0700005087.01.T03">
    <property type="protein sequence ID" value="TuG1812G0700005087.01.T03.cds371351"/>
    <property type="gene ID" value="TuG1812G0700005087.01"/>
</dbReference>
<dbReference type="EnsemblPlants" id="TuG1812G0700005087.01.T05">
    <property type="protein sequence ID" value="TuG1812G0700005087.01.T05.cds371351"/>
    <property type="gene ID" value="TuG1812G0700005087.01"/>
</dbReference>
<dbReference type="Gramene" id="TuG1812G0700005087.01.T06">
    <property type="protein sequence ID" value="TuG1812G0700005087.01.T06.cds371351"/>
    <property type="gene ID" value="TuG1812G0700005087.01"/>
</dbReference>
<feature type="compositionally biased region" description="Pro residues" evidence="1">
    <location>
        <begin position="44"/>
        <end position="64"/>
    </location>
</feature>
<dbReference type="EnsemblPlants" id="TuG1812G0700005087.01.T06">
    <property type="protein sequence ID" value="TuG1812G0700005087.01.T06.cds371351"/>
    <property type="gene ID" value="TuG1812G0700005087.01"/>
</dbReference>
<reference evidence="2" key="2">
    <citation type="submission" date="2018-03" db="EMBL/GenBank/DDBJ databases">
        <title>The Triticum urartu genome reveals the dynamic nature of wheat genome evolution.</title>
        <authorList>
            <person name="Ling H."/>
            <person name="Ma B."/>
            <person name="Shi X."/>
            <person name="Liu H."/>
            <person name="Dong L."/>
            <person name="Sun H."/>
            <person name="Cao Y."/>
            <person name="Gao Q."/>
            <person name="Zheng S."/>
            <person name="Li Y."/>
            <person name="Yu Y."/>
            <person name="Du H."/>
            <person name="Qi M."/>
            <person name="Li Y."/>
            <person name="Yu H."/>
            <person name="Cui Y."/>
            <person name="Wang N."/>
            <person name="Chen C."/>
            <person name="Wu H."/>
            <person name="Zhao Y."/>
            <person name="Zhang J."/>
            <person name="Li Y."/>
            <person name="Zhou W."/>
            <person name="Zhang B."/>
            <person name="Hu W."/>
            <person name="Eijk M."/>
            <person name="Tang J."/>
            <person name="Witsenboer H."/>
            <person name="Zhao S."/>
            <person name="Li Z."/>
            <person name="Zhang A."/>
            <person name="Wang D."/>
            <person name="Liang C."/>
        </authorList>
    </citation>
    <scope>NUCLEOTIDE SEQUENCE [LARGE SCALE GENOMIC DNA]</scope>
    <source>
        <strain evidence="2">cv. G1812</strain>
    </source>
</reference>
<accession>A0A8R7V7A2</accession>
<dbReference type="EnsemblPlants" id="TuG1812G0700005086.01.T02">
    <property type="protein sequence ID" value="TuG1812G0700005086.01.T02.cds370216"/>
    <property type="gene ID" value="TuG1812G0700005086.01"/>
</dbReference>
<dbReference type="Gramene" id="TuG1812G0700005087.01.T03">
    <property type="protein sequence ID" value="TuG1812G0700005087.01.T03.cds371351"/>
    <property type="gene ID" value="TuG1812G0700005087.01"/>
</dbReference>
<evidence type="ECO:0000313" key="2">
    <source>
        <dbReference type="EnsemblPlants" id="TuG1812G0700005087.01.T06.cds371351"/>
    </source>
</evidence>
<sequence length="125" mass="13568">VATNPEISLGWPIACGASEVPGWRERVRDRPSRRSPSLDSSPSPRLPPSLPPATSPQQLPPPATSPTADAPTPSILPLPSLTIDDLLPSPLPQIEQQAQIQRRLRSGTLITLVRLEDTMDKMLWA</sequence>
<dbReference type="EnsemblPlants" id="TuG1812G0700005087.01.T02">
    <property type="protein sequence ID" value="TuG1812G0700005087.01.T02.cds371351"/>
    <property type="gene ID" value="TuG1812G0700005087.01"/>
</dbReference>
<evidence type="ECO:0000256" key="1">
    <source>
        <dbReference type="SAM" id="MobiDB-lite"/>
    </source>
</evidence>
<evidence type="ECO:0000313" key="3">
    <source>
        <dbReference type="Proteomes" id="UP000015106"/>
    </source>
</evidence>
<dbReference type="Gramene" id="TuG1812G0700005086.01.T04">
    <property type="protein sequence ID" value="TuG1812G0700005086.01.T04.cds370216"/>
    <property type="gene ID" value="TuG1812G0700005086.01"/>
</dbReference>
<feature type="region of interest" description="Disordered" evidence="1">
    <location>
        <begin position="20"/>
        <end position="81"/>
    </location>
</feature>
<dbReference type="EnsemblPlants" id="TuG1812G0700005086.01.T07">
    <property type="protein sequence ID" value="TuG1812G0700005086.01.T07.cds370216"/>
    <property type="gene ID" value="TuG1812G0700005086.01"/>
</dbReference>
<feature type="compositionally biased region" description="Low complexity" evidence="1">
    <location>
        <begin position="34"/>
        <end position="43"/>
    </location>
</feature>
<dbReference type="EnsemblPlants" id="TuG1812G0700005086.01.T04">
    <property type="protein sequence ID" value="TuG1812G0700005086.01.T04.cds370216"/>
    <property type="gene ID" value="TuG1812G0700005086.01"/>
</dbReference>
<dbReference type="Gramene" id="TuG1812G0700005086.01.T07">
    <property type="protein sequence ID" value="TuG1812G0700005086.01.T07.cds370216"/>
    <property type="gene ID" value="TuG1812G0700005086.01"/>
</dbReference>
<dbReference type="Gramene" id="TuG1812G0700005087.01.T02">
    <property type="protein sequence ID" value="TuG1812G0700005087.01.T02.cds371351"/>
    <property type="gene ID" value="TuG1812G0700005087.01"/>
</dbReference>
<organism evidence="2 3">
    <name type="scientific">Triticum urartu</name>
    <name type="common">Red wild einkorn</name>
    <name type="synonym">Crithodium urartu</name>
    <dbReference type="NCBI Taxonomy" id="4572"/>
    <lineage>
        <taxon>Eukaryota</taxon>
        <taxon>Viridiplantae</taxon>
        <taxon>Streptophyta</taxon>
        <taxon>Embryophyta</taxon>
        <taxon>Tracheophyta</taxon>
        <taxon>Spermatophyta</taxon>
        <taxon>Magnoliopsida</taxon>
        <taxon>Liliopsida</taxon>
        <taxon>Poales</taxon>
        <taxon>Poaceae</taxon>
        <taxon>BOP clade</taxon>
        <taxon>Pooideae</taxon>
        <taxon>Triticodae</taxon>
        <taxon>Triticeae</taxon>
        <taxon>Triticinae</taxon>
        <taxon>Triticum</taxon>
    </lineage>
</organism>
<dbReference type="EnsemblPlants" id="TuG1812G0700005087.01.T04">
    <property type="protein sequence ID" value="TuG1812G0700005087.01.T04.cds371351"/>
    <property type="gene ID" value="TuG1812G0700005087.01"/>
</dbReference>
<dbReference type="Gramene" id="TuG1812G0700005087.01.T05">
    <property type="protein sequence ID" value="TuG1812G0700005087.01.T05.cds371351"/>
    <property type="gene ID" value="TuG1812G0700005087.01"/>
</dbReference>
<feature type="compositionally biased region" description="Low complexity" evidence="1">
    <location>
        <begin position="65"/>
        <end position="81"/>
    </location>
</feature>
<dbReference type="AlphaFoldDB" id="A0A8R7V7A2"/>
<reference evidence="2" key="3">
    <citation type="submission" date="2022-06" db="UniProtKB">
        <authorList>
            <consortium name="EnsemblPlants"/>
        </authorList>
    </citation>
    <scope>IDENTIFICATION</scope>
</reference>
<dbReference type="EnsemblPlants" id="TuG1812G0700005086.01.T03">
    <property type="protein sequence ID" value="TuG1812G0700005086.01.T03.cds370216"/>
    <property type="gene ID" value="TuG1812G0700005086.01"/>
</dbReference>
<name>A0A8R7V7A2_TRIUA</name>
<keyword evidence="3" id="KW-1185">Reference proteome</keyword>
<reference evidence="3" key="1">
    <citation type="journal article" date="2013" name="Nature">
        <title>Draft genome of the wheat A-genome progenitor Triticum urartu.</title>
        <authorList>
            <person name="Ling H.Q."/>
            <person name="Zhao S."/>
            <person name="Liu D."/>
            <person name="Wang J."/>
            <person name="Sun H."/>
            <person name="Zhang C."/>
            <person name="Fan H."/>
            <person name="Li D."/>
            <person name="Dong L."/>
            <person name="Tao Y."/>
            <person name="Gao C."/>
            <person name="Wu H."/>
            <person name="Li Y."/>
            <person name="Cui Y."/>
            <person name="Guo X."/>
            <person name="Zheng S."/>
            <person name="Wang B."/>
            <person name="Yu K."/>
            <person name="Liang Q."/>
            <person name="Yang W."/>
            <person name="Lou X."/>
            <person name="Chen J."/>
            <person name="Feng M."/>
            <person name="Jian J."/>
            <person name="Zhang X."/>
            <person name="Luo G."/>
            <person name="Jiang Y."/>
            <person name="Liu J."/>
            <person name="Wang Z."/>
            <person name="Sha Y."/>
            <person name="Zhang B."/>
            <person name="Wu H."/>
            <person name="Tang D."/>
            <person name="Shen Q."/>
            <person name="Xue P."/>
            <person name="Zou S."/>
            <person name="Wang X."/>
            <person name="Liu X."/>
            <person name="Wang F."/>
            <person name="Yang Y."/>
            <person name="An X."/>
            <person name="Dong Z."/>
            <person name="Zhang K."/>
            <person name="Zhang X."/>
            <person name="Luo M.C."/>
            <person name="Dvorak J."/>
            <person name="Tong Y."/>
            <person name="Wang J."/>
            <person name="Yang H."/>
            <person name="Li Z."/>
            <person name="Wang D."/>
            <person name="Zhang A."/>
            <person name="Wang J."/>
        </authorList>
    </citation>
    <scope>NUCLEOTIDE SEQUENCE</scope>
    <source>
        <strain evidence="3">cv. G1812</strain>
    </source>
</reference>
<dbReference type="Proteomes" id="UP000015106">
    <property type="component" value="Chromosome 7"/>
</dbReference>
<dbReference type="Gramene" id="TuG1812G0700005086.01.T08">
    <property type="protein sequence ID" value="TuG1812G0700005086.01.T08.cds370216"/>
    <property type="gene ID" value="TuG1812G0700005086.01"/>
</dbReference>
<feature type="compositionally biased region" description="Basic and acidic residues" evidence="1">
    <location>
        <begin position="22"/>
        <end position="32"/>
    </location>
</feature>
<dbReference type="Gramene" id="TuG1812G0700005087.01.T04">
    <property type="protein sequence ID" value="TuG1812G0700005087.01.T04.cds371351"/>
    <property type="gene ID" value="TuG1812G0700005087.01"/>
</dbReference>
<dbReference type="EnsemblPlants" id="TuG1812G0700005086.01.T08">
    <property type="protein sequence ID" value="TuG1812G0700005086.01.T08.cds370216"/>
    <property type="gene ID" value="TuG1812G0700005086.01"/>
</dbReference>
<proteinExistence type="predicted"/>
<dbReference type="EnsemblPlants" id="TuG1812G0700005086.01.T06">
    <property type="protein sequence ID" value="TuG1812G0700005086.01.T06.cds370216"/>
    <property type="gene ID" value="TuG1812G0700005086.01"/>
</dbReference>
<dbReference type="EnsemblPlants" id="TuG1812G0700005086.01.T05">
    <property type="protein sequence ID" value="TuG1812G0700005086.01.T05.cds370216"/>
    <property type="gene ID" value="TuG1812G0700005086.01"/>
</dbReference>
<dbReference type="Gramene" id="TuG1812G0700005086.01.T05">
    <property type="protein sequence ID" value="TuG1812G0700005086.01.T05.cds370216"/>
    <property type="gene ID" value="TuG1812G0700005086.01"/>
</dbReference>
<dbReference type="Gramene" id="TuG1812G0700005086.01.T02">
    <property type="protein sequence ID" value="TuG1812G0700005086.01.T02.cds370216"/>
    <property type="gene ID" value="TuG1812G0700005086.01"/>
</dbReference>
<dbReference type="Gramene" id="TuG1812G0700005086.01.T06">
    <property type="protein sequence ID" value="TuG1812G0700005086.01.T06.cds370216"/>
    <property type="gene ID" value="TuG1812G0700005086.01"/>
</dbReference>
<dbReference type="Gramene" id="TuG1812G0700005086.01.T03">
    <property type="protein sequence ID" value="TuG1812G0700005086.01.T03.cds370216"/>
    <property type="gene ID" value="TuG1812G0700005086.01"/>
</dbReference>
<protein>
    <submittedName>
        <fullName evidence="2">Uncharacterized protein</fullName>
    </submittedName>
</protein>